<sequence>MQTPKASVSEKISFNTSNCSAIEDTGSGLDSVSSPNPAGGRGGQETAIDNVRQVRRSEQQLLEISASEDDRLQELRKSHKIEIERGSLNSEAVQKQHSMDSAAFGFCYE</sequence>
<keyword evidence="3" id="KW-1185">Reference proteome</keyword>
<organism evidence="2 3">
    <name type="scientific">Hibiscus sabdariffa</name>
    <name type="common">roselle</name>
    <dbReference type="NCBI Taxonomy" id="183260"/>
    <lineage>
        <taxon>Eukaryota</taxon>
        <taxon>Viridiplantae</taxon>
        <taxon>Streptophyta</taxon>
        <taxon>Embryophyta</taxon>
        <taxon>Tracheophyta</taxon>
        <taxon>Spermatophyta</taxon>
        <taxon>Magnoliopsida</taxon>
        <taxon>eudicotyledons</taxon>
        <taxon>Gunneridae</taxon>
        <taxon>Pentapetalae</taxon>
        <taxon>rosids</taxon>
        <taxon>malvids</taxon>
        <taxon>Malvales</taxon>
        <taxon>Malvaceae</taxon>
        <taxon>Malvoideae</taxon>
        <taxon>Hibiscus</taxon>
    </lineage>
</organism>
<evidence type="ECO:0000313" key="3">
    <source>
        <dbReference type="Proteomes" id="UP001472677"/>
    </source>
</evidence>
<evidence type="ECO:0000256" key="1">
    <source>
        <dbReference type="SAM" id="MobiDB-lite"/>
    </source>
</evidence>
<reference evidence="2 3" key="1">
    <citation type="journal article" date="2024" name="G3 (Bethesda)">
        <title>Genome assembly of Hibiscus sabdariffa L. provides insights into metabolisms of medicinal natural products.</title>
        <authorList>
            <person name="Kim T."/>
        </authorList>
    </citation>
    <scope>NUCLEOTIDE SEQUENCE [LARGE SCALE GENOMIC DNA]</scope>
    <source>
        <strain evidence="2">TK-2024</strain>
        <tissue evidence="2">Old leaves</tissue>
    </source>
</reference>
<dbReference type="Proteomes" id="UP001472677">
    <property type="component" value="Unassembled WGS sequence"/>
</dbReference>
<feature type="compositionally biased region" description="Polar residues" evidence="1">
    <location>
        <begin position="1"/>
        <end position="20"/>
    </location>
</feature>
<feature type="region of interest" description="Disordered" evidence="1">
    <location>
        <begin position="1"/>
        <end position="48"/>
    </location>
</feature>
<proteinExistence type="predicted"/>
<evidence type="ECO:0000313" key="2">
    <source>
        <dbReference type="EMBL" id="KAK8504776.1"/>
    </source>
</evidence>
<comment type="caution">
    <text evidence="2">The sequence shown here is derived from an EMBL/GenBank/DDBJ whole genome shotgun (WGS) entry which is preliminary data.</text>
</comment>
<name>A0ABR2BCY2_9ROSI</name>
<accession>A0ABR2BCY2</accession>
<protein>
    <submittedName>
        <fullName evidence="2">Uncharacterized protein</fullName>
    </submittedName>
</protein>
<dbReference type="EMBL" id="JBBPBM010000136">
    <property type="protein sequence ID" value="KAK8504776.1"/>
    <property type="molecule type" value="Genomic_DNA"/>
</dbReference>
<gene>
    <name evidence="2" type="ORF">V6N12_059862</name>
</gene>